<dbReference type="OrthoDB" id="6247875at2759"/>
<dbReference type="CDD" id="cd01389">
    <property type="entry name" value="HMG-box_ROX1-like"/>
    <property type="match status" value="1"/>
</dbReference>
<evidence type="ECO:0000259" key="5">
    <source>
        <dbReference type="PROSITE" id="PS50118"/>
    </source>
</evidence>
<dbReference type="FunFam" id="1.10.30.10:FF:000041">
    <property type="entry name" value="HMG box family protein"/>
    <property type="match status" value="1"/>
</dbReference>
<dbReference type="GO" id="GO:0005634">
    <property type="term" value="C:nucleus"/>
    <property type="evidence" value="ECO:0007669"/>
    <property type="project" value="UniProtKB-UniRule"/>
</dbReference>
<protein>
    <submittedName>
        <fullName evidence="6">High mobility group box protein</fullName>
    </submittedName>
</protein>
<dbReference type="EMBL" id="QKYT01000010">
    <property type="protein sequence ID" value="RIA98889.1"/>
    <property type="molecule type" value="Genomic_DNA"/>
</dbReference>
<comment type="caution">
    <text evidence="6">The sequence shown here is derived from an EMBL/GenBank/DDBJ whole genome shotgun (WGS) entry which is preliminary data.</text>
</comment>
<organism evidence="6 7">
    <name type="scientific">Glomus cerebriforme</name>
    <dbReference type="NCBI Taxonomy" id="658196"/>
    <lineage>
        <taxon>Eukaryota</taxon>
        <taxon>Fungi</taxon>
        <taxon>Fungi incertae sedis</taxon>
        <taxon>Mucoromycota</taxon>
        <taxon>Glomeromycotina</taxon>
        <taxon>Glomeromycetes</taxon>
        <taxon>Glomerales</taxon>
        <taxon>Glomeraceae</taxon>
        <taxon>Glomus</taxon>
    </lineage>
</organism>
<proteinExistence type="predicted"/>
<dbReference type="InterPro" id="IPR036910">
    <property type="entry name" value="HMG_box_dom_sf"/>
</dbReference>
<keyword evidence="2 4" id="KW-0238">DNA-binding</keyword>
<evidence type="ECO:0000256" key="4">
    <source>
        <dbReference type="PROSITE-ProRule" id="PRU00267"/>
    </source>
</evidence>
<evidence type="ECO:0000256" key="2">
    <source>
        <dbReference type="ARBA" id="ARBA00023125"/>
    </source>
</evidence>
<feature type="DNA-binding region" description="HMG box" evidence="4">
    <location>
        <begin position="3"/>
        <end position="71"/>
    </location>
</feature>
<feature type="non-terminal residue" evidence="6">
    <location>
        <position position="1"/>
    </location>
</feature>
<dbReference type="AlphaFoldDB" id="A0A397TN76"/>
<evidence type="ECO:0000313" key="7">
    <source>
        <dbReference type="Proteomes" id="UP000265703"/>
    </source>
</evidence>
<keyword evidence="1" id="KW-0805">Transcription regulation</keyword>
<dbReference type="GO" id="GO:0000978">
    <property type="term" value="F:RNA polymerase II cis-regulatory region sequence-specific DNA binding"/>
    <property type="evidence" value="ECO:0007669"/>
    <property type="project" value="TreeGrafter"/>
</dbReference>
<feature type="non-terminal residue" evidence="6">
    <location>
        <position position="75"/>
    </location>
</feature>
<dbReference type="SUPFAM" id="SSF47095">
    <property type="entry name" value="HMG-box"/>
    <property type="match status" value="1"/>
</dbReference>
<dbReference type="PANTHER" id="PTHR10270">
    <property type="entry name" value="SOX TRANSCRIPTION FACTOR"/>
    <property type="match status" value="1"/>
</dbReference>
<accession>A0A397TN76</accession>
<name>A0A397TN76_9GLOM</name>
<evidence type="ECO:0000256" key="3">
    <source>
        <dbReference type="ARBA" id="ARBA00023163"/>
    </source>
</evidence>
<gene>
    <name evidence="6" type="ORF">C1645_660746</name>
</gene>
<dbReference type="PROSITE" id="PS50118">
    <property type="entry name" value="HMG_BOX_2"/>
    <property type="match status" value="1"/>
</dbReference>
<dbReference type="GO" id="GO:0030154">
    <property type="term" value="P:cell differentiation"/>
    <property type="evidence" value="ECO:0007669"/>
    <property type="project" value="TreeGrafter"/>
</dbReference>
<dbReference type="Pfam" id="PF00505">
    <property type="entry name" value="HMG_box"/>
    <property type="match status" value="1"/>
</dbReference>
<sequence>QKPPRPPNAFILYRRAKQPLITKERGKIPNAMISKLLAKMWRNETEEEKLRWRKLADRKKMEHMQANPGYVYRPK</sequence>
<dbReference type="InterPro" id="IPR050140">
    <property type="entry name" value="SRY-related_HMG-box_TF-like"/>
</dbReference>
<evidence type="ECO:0000313" key="6">
    <source>
        <dbReference type="EMBL" id="RIA98889.1"/>
    </source>
</evidence>
<dbReference type="PANTHER" id="PTHR10270:SF161">
    <property type="entry name" value="SEX-DETERMINING REGION Y PROTEIN"/>
    <property type="match status" value="1"/>
</dbReference>
<feature type="domain" description="HMG box" evidence="5">
    <location>
        <begin position="3"/>
        <end position="71"/>
    </location>
</feature>
<keyword evidence="4" id="KW-0539">Nucleus</keyword>
<dbReference type="InterPro" id="IPR009071">
    <property type="entry name" value="HMG_box_dom"/>
</dbReference>
<keyword evidence="3" id="KW-0804">Transcription</keyword>
<dbReference type="SMART" id="SM00398">
    <property type="entry name" value="HMG"/>
    <property type="match status" value="1"/>
</dbReference>
<dbReference type="GO" id="GO:0001228">
    <property type="term" value="F:DNA-binding transcription activator activity, RNA polymerase II-specific"/>
    <property type="evidence" value="ECO:0007669"/>
    <property type="project" value="TreeGrafter"/>
</dbReference>
<keyword evidence="7" id="KW-1185">Reference proteome</keyword>
<evidence type="ECO:0000256" key="1">
    <source>
        <dbReference type="ARBA" id="ARBA00023015"/>
    </source>
</evidence>
<reference evidence="6 7" key="1">
    <citation type="submission" date="2018-06" db="EMBL/GenBank/DDBJ databases">
        <title>Comparative genomics reveals the genomic features of Rhizophagus irregularis, R. cerebriforme, R. diaphanum and Gigaspora rosea, and their symbiotic lifestyle signature.</title>
        <authorList>
            <person name="Morin E."/>
            <person name="San Clemente H."/>
            <person name="Chen E.C.H."/>
            <person name="De La Providencia I."/>
            <person name="Hainaut M."/>
            <person name="Kuo A."/>
            <person name="Kohler A."/>
            <person name="Murat C."/>
            <person name="Tang N."/>
            <person name="Roy S."/>
            <person name="Loubradou J."/>
            <person name="Henrissat B."/>
            <person name="Grigoriev I.V."/>
            <person name="Corradi N."/>
            <person name="Roux C."/>
            <person name="Martin F.M."/>
        </authorList>
    </citation>
    <scope>NUCLEOTIDE SEQUENCE [LARGE SCALE GENOMIC DNA]</scope>
    <source>
        <strain evidence="6 7">DAOM 227022</strain>
    </source>
</reference>
<dbReference type="Proteomes" id="UP000265703">
    <property type="component" value="Unassembled WGS sequence"/>
</dbReference>
<dbReference type="Gene3D" id="1.10.30.10">
    <property type="entry name" value="High mobility group box domain"/>
    <property type="match status" value="1"/>
</dbReference>